<protein>
    <submittedName>
        <fullName evidence="3">GDSL-type esterase/lipase family protein</fullName>
    </submittedName>
</protein>
<reference evidence="3" key="1">
    <citation type="submission" date="2023-03" db="EMBL/GenBank/DDBJ databases">
        <title>Corynebacterium amycolatum SB-1.</title>
        <authorList>
            <person name="Jo H."/>
        </authorList>
    </citation>
    <scope>NUCLEOTIDE SEQUENCE</scope>
    <source>
        <strain evidence="3">SB-1</strain>
    </source>
</reference>
<gene>
    <name evidence="3" type="ORF">P2W56_07910</name>
</gene>
<evidence type="ECO:0000259" key="2">
    <source>
        <dbReference type="Pfam" id="PF13472"/>
    </source>
</evidence>
<evidence type="ECO:0000313" key="3">
    <source>
        <dbReference type="EMBL" id="WET43356.1"/>
    </source>
</evidence>
<organism evidence="3 4">
    <name type="scientific">Corynebacterium amycolatum</name>
    <dbReference type="NCBI Taxonomy" id="43765"/>
    <lineage>
        <taxon>Bacteria</taxon>
        <taxon>Bacillati</taxon>
        <taxon>Actinomycetota</taxon>
        <taxon>Actinomycetes</taxon>
        <taxon>Mycobacteriales</taxon>
        <taxon>Corynebacteriaceae</taxon>
        <taxon>Corynebacterium</taxon>
    </lineage>
</organism>
<accession>A0AB38XTP9</accession>
<dbReference type="Proteomes" id="UP001220238">
    <property type="component" value="Chromosome"/>
</dbReference>
<dbReference type="EMBL" id="CP120206">
    <property type="protein sequence ID" value="WET43356.1"/>
    <property type="molecule type" value="Genomic_DNA"/>
</dbReference>
<proteinExistence type="predicted"/>
<feature type="chain" id="PRO_5044251776" evidence="1">
    <location>
        <begin position="27"/>
        <end position="283"/>
    </location>
</feature>
<dbReference type="SUPFAM" id="SSF52266">
    <property type="entry name" value="SGNH hydrolase"/>
    <property type="match status" value="1"/>
</dbReference>
<evidence type="ECO:0000256" key="1">
    <source>
        <dbReference type="SAM" id="SignalP"/>
    </source>
</evidence>
<sequence>MRKLHKTLSAVGIAALSFGIAPIANAAPAGNVVTFGDSYFANPTVEDYWIAKAPEQIPGLPEVQQKNGCAHDPDGIPAKIGKKTGRQLDDYSCAGAVLYTPNANNLDRQIEGAIRDGALTPQTAFIAIQIGFNDTYNNAVNLPSVREGWWKDASDAAVNKIRAHAPNARIAFVNYPTISHPGDSKQCLIHVNVAGQNVDAGVPAFWIEQGEIETSKYAQQAADRHNAEFVDVRSMTTDRHECAPDDKRIIAGAVDNRTQDYNLPVHLNGEGKEIIADAIVARI</sequence>
<evidence type="ECO:0000313" key="4">
    <source>
        <dbReference type="Proteomes" id="UP001220238"/>
    </source>
</evidence>
<dbReference type="RefSeq" id="WP_005510760.1">
    <property type="nucleotide sequence ID" value="NZ_CP046975.1"/>
</dbReference>
<dbReference type="GeneID" id="92768901"/>
<name>A0AB38XTP9_CORAY</name>
<feature type="domain" description="SGNH hydrolase-type esterase" evidence="2">
    <location>
        <begin position="35"/>
        <end position="273"/>
    </location>
</feature>
<keyword evidence="1" id="KW-0732">Signal</keyword>
<feature type="signal peptide" evidence="1">
    <location>
        <begin position="1"/>
        <end position="26"/>
    </location>
</feature>
<dbReference type="InterPro" id="IPR036514">
    <property type="entry name" value="SGNH_hydro_sf"/>
</dbReference>
<dbReference type="AlphaFoldDB" id="A0AB38XTP9"/>
<dbReference type="InterPro" id="IPR013830">
    <property type="entry name" value="SGNH_hydro"/>
</dbReference>
<dbReference type="Gene3D" id="3.40.50.1110">
    <property type="entry name" value="SGNH hydrolase"/>
    <property type="match status" value="2"/>
</dbReference>
<dbReference type="Pfam" id="PF13472">
    <property type="entry name" value="Lipase_GDSL_2"/>
    <property type="match status" value="1"/>
</dbReference>